<organism evidence="2 3">
    <name type="scientific">Ignicoccus islandicus DSM 13165</name>
    <dbReference type="NCBI Taxonomy" id="940295"/>
    <lineage>
        <taxon>Archaea</taxon>
        <taxon>Thermoproteota</taxon>
        <taxon>Thermoprotei</taxon>
        <taxon>Desulfurococcales</taxon>
        <taxon>Desulfurococcaceae</taxon>
        <taxon>Ignicoccus</taxon>
    </lineage>
</organism>
<protein>
    <submittedName>
        <fullName evidence="2">Uncharacterized protein</fullName>
    </submittedName>
</protein>
<evidence type="ECO:0000256" key="1">
    <source>
        <dbReference type="SAM" id="Phobius"/>
    </source>
</evidence>
<keyword evidence="1" id="KW-0472">Membrane</keyword>
<keyword evidence="1" id="KW-1133">Transmembrane helix</keyword>
<name>A0A0U3FAR5_9CREN</name>
<dbReference type="PATRIC" id="fig|940295.4.peg.1438"/>
<keyword evidence="3" id="KW-1185">Reference proteome</keyword>
<proteinExistence type="predicted"/>
<feature type="transmembrane region" description="Helical" evidence="1">
    <location>
        <begin position="256"/>
        <end position="277"/>
    </location>
</feature>
<evidence type="ECO:0000313" key="3">
    <source>
        <dbReference type="Proteomes" id="UP000060778"/>
    </source>
</evidence>
<dbReference type="GeneID" id="30680851"/>
<evidence type="ECO:0000313" key="2">
    <source>
        <dbReference type="EMBL" id="ALU12777.1"/>
    </source>
</evidence>
<dbReference type="EMBL" id="CP006867">
    <property type="protein sequence ID" value="ALU12777.1"/>
    <property type="molecule type" value="Genomic_DNA"/>
</dbReference>
<accession>A0A0U3FAR5</accession>
<sequence length="282" mass="31449">MQEIAEIGLMLLIYINVNACCIELLGRDLVYAYQNVLNIANLTLTLPFDVVCLSNGILGIFDGERTYFYSIIDGGVRPVGFDVEGLVSNCNYKPPFLVVSIPSGIVVEDMEKGVRYSFPDAIMGASCSDGFVIYRNEQLEVHVGTGTKTRNLLGIPKSINCYNNEIAICTDENIMLLRNDEIIVKGRSCSGIDISGKFIVSYEGSSIEIYDHRLNMLARAKVNGEIIELKIRDNVLAVLTTHGIYLYEIVELRRGIVVVILLILSIFSLSISIFRFISYHRI</sequence>
<gene>
    <name evidence="2" type="ORF">EYM_07400</name>
</gene>
<dbReference type="AlphaFoldDB" id="A0A0U3FAR5"/>
<dbReference type="KEGG" id="iis:EYM_07400"/>
<reference evidence="2 3" key="1">
    <citation type="submission" date="2013-11" db="EMBL/GenBank/DDBJ databases">
        <title>Comparative genomics of Ignicoccus.</title>
        <authorList>
            <person name="Podar M."/>
        </authorList>
    </citation>
    <scope>NUCLEOTIDE SEQUENCE [LARGE SCALE GENOMIC DNA]</scope>
    <source>
        <strain evidence="2 3">DSM 13165</strain>
    </source>
</reference>
<keyword evidence="1" id="KW-0812">Transmembrane</keyword>
<dbReference type="Proteomes" id="UP000060778">
    <property type="component" value="Chromosome"/>
</dbReference>
<dbReference type="RefSeq" id="WP_075050437.1">
    <property type="nucleotide sequence ID" value="NZ_CP006867.1"/>
</dbReference>